<accession>V5RG23</accession>
<protein>
    <submittedName>
        <fullName evidence="1">RH72812p1</fullName>
    </submittedName>
</protein>
<sequence length="460" mass="52094">DNFCVLSKVKFKVIRLLSPYFINNQIAMDNYERARKLQEEAGVPPGGIKRCCCNCRRKLDPYQLFDDNVEDIAKSLAQIMLICGISTSKSSAARSIIKRAFVYHERLRTNCPPNPATDSRLNREDLLQALRLKCEMEPVEAMLTYAIIKRAFKAFYHGKPPVTISNPIVDAMAVHTQYAAWMHAAHKTSRIFDNYKAAFFWAHKHYERQINLVYAALYQRMTTRSDPLLVPGCPCKGCSKQEVPGHPKAGQRQMMKIKLSEGADLPEPCIICGLQVPQMDKEVRMKKPPRPIINHEVNLPRCQQCNSPFLICECNIDQLTGEQFGECGQDSYKVKWYRLEEPVAISQPVSQPLGEEEQDTSYDEAVEPPEDWDNHHCPIDCKHDSCSESSNVCHSTSSSASSGSDFATCSDGVDKEEDVVAKLEDYLNKLWAEEVAQKRNPSYVPRTIHPPGPKCMKCND</sequence>
<organism evidence="1">
    <name type="scientific">Drosophila melanogaster</name>
    <name type="common">Fruit fly</name>
    <dbReference type="NCBI Taxonomy" id="7227"/>
    <lineage>
        <taxon>Eukaryota</taxon>
        <taxon>Metazoa</taxon>
        <taxon>Ecdysozoa</taxon>
        <taxon>Arthropoda</taxon>
        <taxon>Hexapoda</taxon>
        <taxon>Insecta</taxon>
        <taxon>Pterygota</taxon>
        <taxon>Neoptera</taxon>
        <taxon>Endopterygota</taxon>
        <taxon>Diptera</taxon>
        <taxon>Brachycera</taxon>
        <taxon>Muscomorpha</taxon>
        <taxon>Ephydroidea</taxon>
        <taxon>Drosophilidae</taxon>
        <taxon>Drosophila</taxon>
        <taxon>Sophophora</taxon>
    </lineage>
</organism>
<dbReference type="ExpressionAtlas" id="V5RG23">
    <property type="expression patterns" value="baseline and differential"/>
</dbReference>
<dbReference type="Bgee" id="FBgn0035218">
    <property type="expression patterns" value="Expressed in mid-late elongation-stage spermatid (Drosophila) in testis and 23 other cell types or tissues"/>
</dbReference>
<evidence type="ECO:0000313" key="1">
    <source>
        <dbReference type="EMBL" id="AHB34585.1"/>
    </source>
</evidence>
<gene>
    <name evidence="1" type="primary">CG9173-RA</name>
</gene>
<name>V5RG23_DROME</name>
<dbReference type="AlphaFoldDB" id="V5RG23"/>
<proteinExistence type="evidence at transcript level"/>
<dbReference type="VEuPathDB" id="VectorBase:FBgn0035218"/>
<dbReference type="EMBL" id="BT150423">
    <property type="protein sequence ID" value="AHB34585.1"/>
    <property type="molecule type" value="mRNA"/>
</dbReference>
<dbReference type="OrthoDB" id="7880482at2759"/>
<reference evidence="1" key="1">
    <citation type="submission" date="2013-12" db="EMBL/GenBank/DDBJ databases">
        <authorList>
            <person name="Carlson J."/>
            <person name="Booth B."/>
            <person name="Frise E."/>
            <person name="Park S."/>
            <person name="Wan K."/>
            <person name="Yu C."/>
            <person name="Celniker S."/>
        </authorList>
    </citation>
    <scope>NUCLEOTIDE SEQUENCE</scope>
    <source>
        <strain evidence="1">Berkeley</strain>
    </source>
</reference>
<dbReference type="HOGENOM" id="CLU_738236_0_0_1"/>
<feature type="non-terminal residue" evidence="1">
    <location>
        <position position="1"/>
    </location>
</feature>